<feature type="domain" description="Methylamine utilisation protein MauE" evidence="6">
    <location>
        <begin position="8"/>
        <end position="131"/>
    </location>
</feature>
<evidence type="ECO:0000256" key="4">
    <source>
        <dbReference type="ARBA" id="ARBA00023136"/>
    </source>
</evidence>
<dbReference type="RefSeq" id="WP_202014812.1">
    <property type="nucleotide sequence ID" value="NZ_JAERRB010000013.1"/>
</dbReference>
<gene>
    <name evidence="7" type="ORF">JI741_26695</name>
</gene>
<evidence type="ECO:0000259" key="6">
    <source>
        <dbReference type="Pfam" id="PF07291"/>
    </source>
</evidence>
<comment type="caution">
    <text evidence="7">The sequence shown here is derived from an EMBL/GenBank/DDBJ whole genome shotgun (WGS) entry which is preliminary data.</text>
</comment>
<feature type="transmembrane region" description="Helical" evidence="5">
    <location>
        <begin position="73"/>
        <end position="94"/>
    </location>
</feature>
<dbReference type="EMBL" id="JAERRB010000013">
    <property type="protein sequence ID" value="MBL0744851.1"/>
    <property type="molecule type" value="Genomic_DNA"/>
</dbReference>
<proteinExistence type="predicted"/>
<protein>
    <submittedName>
        <fullName evidence="7">DoxX family membrane protein</fullName>
    </submittedName>
</protein>
<keyword evidence="4 5" id="KW-0472">Membrane</keyword>
<evidence type="ECO:0000256" key="3">
    <source>
        <dbReference type="ARBA" id="ARBA00022989"/>
    </source>
</evidence>
<feature type="transmembrane region" description="Helical" evidence="5">
    <location>
        <begin position="48"/>
        <end position="66"/>
    </location>
</feature>
<name>A0ABS1KZF9_9BACT</name>
<feature type="transmembrane region" description="Helical" evidence="5">
    <location>
        <begin position="114"/>
        <end position="133"/>
    </location>
</feature>
<organism evidence="7 8">
    <name type="scientific">Chryseolinea lacunae</name>
    <dbReference type="NCBI Taxonomy" id="2801331"/>
    <lineage>
        <taxon>Bacteria</taxon>
        <taxon>Pseudomonadati</taxon>
        <taxon>Bacteroidota</taxon>
        <taxon>Cytophagia</taxon>
        <taxon>Cytophagales</taxon>
        <taxon>Fulvivirgaceae</taxon>
        <taxon>Chryseolinea</taxon>
    </lineage>
</organism>
<evidence type="ECO:0000256" key="5">
    <source>
        <dbReference type="SAM" id="Phobius"/>
    </source>
</evidence>
<evidence type="ECO:0000313" key="8">
    <source>
        <dbReference type="Proteomes" id="UP000613030"/>
    </source>
</evidence>
<keyword evidence="8" id="KW-1185">Reference proteome</keyword>
<evidence type="ECO:0000313" key="7">
    <source>
        <dbReference type="EMBL" id="MBL0744851.1"/>
    </source>
</evidence>
<dbReference type="Proteomes" id="UP000613030">
    <property type="component" value="Unassembled WGS sequence"/>
</dbReference>
<sequence length="140" mass="15635">MHRTISTGALAAILVILFAYTAFSKLLDVETFSDQMRNQPLPSSVTAALVWIVPTAELVAVVLLIVERLRRFGFLLSFLILLTFSVYTGLVLARRFAFIPCSCGGIFRTLSWEAHLIVNVISMLIAFTGWLILRSTPKHH</sequence>
<dbReference type="InterPro" id="IPR009908">
    <property type="entry name" value="Methylamine_util_MauE"/>
</dbReference>
<keyword evidence="2 5" id="KW-0812">Transmembrane</keyword>
<evidence type="ECO:0000256" key="2">
    <source>
        <dbReference type="ARBA" id="ARBA00022692"/>
    </source>
</evidence>
<keyword evidence="3 5" id="KW-1133">Transmembrane helix</keyword>
<comment type="subcellular location">
    <subcellularLocation>
        <location evidence="1">Membrane</location>
        <topology evidence="1">Multi-pass membrane protein</topology>
    </subcellularLocation>
</comment>
<reference evidence="7 8" key="1">
    <citation type="submission" date="2021-01" db="EMBL/GenBank/DDBJ databases">
        <title>Chryseolinea sp. Jin1 Genome sequencing and assembly.</title>
        <authorList>
            <person name="Kim I."/>
        </authorList>
    </citation>
    <scope>NUCLEOTIDE SEQUENCE [LARGE SCALE GENOMIC DNA]</scope>
    <source>
        <strain evidence="7 8">Jin1</strain>
    </source>
</reference>
<evidence type="ECO:0000256" key="1">
    <source>
        <dbReference type="ARBA" id="ARBA00004141"/>
    </source>
</evidence>
<dbReference type="Pfam" id="PF07291">
    <property type="entry name" value="MauE"/>
    <property type="match status" value="1"/>
</dbReference>
<accession>A0ABS1KZF9</accession>